<keyword evidence="5" id="KW-1185">Reference proteome</keyword>
<evidence type="ECO:0000313" key="4">
    <source>
        <dbReference type="EMBL" id="KAF2297179.1"/>
    </source>
</evidence>
<dbReference type="AlphaFoldDB" id="A0A6A6LC31"/>
<reference evidence="4 5" key="1">
    <citation type="journal article" date="2020" name="Mol. Plant">
        <title>The Chromosome-Based Rubber Tree Genome Provides New Insights into Spurge Genome Evolution and Rubber Biosynthesis.</title>
        <authorList>
            <person name="Liu J."/>
            <person name="Shi C."/>
            <person name="Shi C.C."/>
            <person name="Li W."/>
            <person name="Zhang Q.J."/>
            <person name="Zhang Y."/>
            <person name="Li K."/>
            <person name="Lu H.F."/>
            <person name="Shi C."/>
            <person name="Zhu S.T."/>
            <person name="Xiao Z.Y."/>
            <person name="Nan H."/>
            <person name="Yue Y."/>
            <person name="Zhu X.G."/>
            <person name="Wu Y."/>
            <person name="Hong X.N."/>
            <person name="Fan G.Y."/>
            <person name="Tong Y."/>
            <person name="Zhang D."/>
            <person name="Mao C.L."/>
            <person name="Liu Y.L."/>
            <person name="Hao S.J."/>
            <person name="Liu W.Q."/>
            <person name="Lv M.Q."/>
            <person name="Zhang H.B."/>
            <person name="Liu Y."/>
            <person name="Hu-Tang G.R."/>
            <person name="Wang J.P."/>
            <person name="Wang J.H."/>
            <person name="Sun Y.H."/>
            <person name="Ni S.B."/>
            <person name="Chen W.B."/>
            <person name="Zhang X.C."/>
            <person name="Jiao Y.N."/>
            <person name="Eichler E.E."/>
            <person name="Li G.H."/>
            <person name="Liu X."/>
            <person name="Gao L.Z."/>
        </authorList>
    </citation>
    <scope>NUCLEOTIDE SEQUENCE [LARGE SCALE GENOMIC DNA]</scope>
    <source>
        <strain evidence="5">cv. GT1</strain>
        <tissue evidence="4">Leaf</tissue>
    </source>
</reference>
<evidence type="ECO:0000256" key="1">
    <source>
        <dbReference type="ARBA" id="ARBA00022670"/>
    </source>
</evidence>
<evidence type="ECO:0008006" key="6">
    <source>
        <dbReference type="Google" id="ProtNLM"/>
    </source>
</evidence>
<dbReference type="InterPro" id="IPR054722">
    <property type="entry name" value="PolX-like_BBD"/>
</dbReference>
<organism evidence="4 5">
    <name type="scientific">Hevea brasiliensis</name>
    <name type="common">Para rubber tree</name>
    <name type="synonym">Siphonia brasiliensis</name>
    <dbReference type="NCBI Taxonomy" id="3981"/>
    <lineage>
        <taxon>Eukaryota</taxon>
        <taxon>Viridiplantae</taxon>
        <taxon>Streptophyta</taxon>
        <taxon>Embryophyta</taxon>
        <taxon>Tracheophyta</taxon>
        <taxon>Spermatophyta</taxon>
        <taxon>Magnoliopsida</taxon>
        <taxon>eudicotyledons</taxon>
        <taxon>Gunneridae</taxon>
        <taxon>Pentapetalae</taxon>
        <taxon>rosids</taxon>
        <taxon>fabids</taxon>
        <taxon>Malpighiales</taxon>
        <taxon>Euphorbiaceae</taxon>
        <taxon>Crotonoideae</taxon>
        <taxon>Micrandreae</taxon>
        <taxon>Hevea</taxon>
    </lineage>
</organism>
<dbReference type="GO" id="GO:0006508">
    <property type="term" value="P:proteolysis"/>
    <property type="evidence" value="ECO:0007669"/>
    <property type="project" value="UniProtKB-KW"/>
</dbReference>
<comment type="caution">
    <text evidence="4">The sequence shown here is derived from an EMBL/GenBank/DDBJ whole genome shotgun (WGS) entry which is preliminary data.</text>
</comment>
<dbReference type="InterPro" id="IPR039537">
    <property type="entry name" value="Retrotran_Ty1/copia-like"/>
</dbReference>
<evidence type="ECO:0000259" key="3">
    <source>
        <dbReference type="Pfam" id="PF25597"/>
    </source>
</evidence>
<evidence type="ECO:0000259" key="2">
    <source>
        <dbReference type="Pfam" id="PF22936"/>
    </source>
</evidence>
<feature type="domain" description="Retrovirus-related Pol polyprotein from transposon TNT 1-94-like beta-barrel" evidence="2">
    <location>
        <begin position="14"/>
        <end position="94"/>
    </location>
</feature>
<accession>A0A6A6LC31</accession>
<dbReference type="EMBL" id="JAAGAX010000012">
    <property type="protein sequence ID" value="KAF2297179.1"/>
    <property type="molecule type" value="Genomic_DNA"/>
</dbReference>
<dbReference type="GO" id="GO:0008233">
    <property type="term" value="F:peptidase activity"/>
    <property type="evidence" value="ECO:0007669"/>
    <property type="project" value="UniProtKB-KW"/>
</dbReference>
<keyword evidence="1" id="KW-0378">Hydrolase</keyword>
<protein>
    <recommendedName>
        <fullName evidence="6">Retrovirus-related Pol polyprotein from transposon TNT 1-94</fullName>
    </recommendedName>
</protein>
<gene>
    <name evidence="4" type="ORF">GH714_018880</name>
</gene>
<evidence type="ECO:0000313" key="5">
    <source>
        <dbReference type="Proteomes" id="UP000467840"/>
    </source>
</evidence>
<proteinExistence type="predicted"/>
<dbReference type="Proteomes" id="UP000467840">
    <property type="component" value="Chromosome 18"/>
</dbReference>
<feature type="domain" description="Retroviral polymerase SH3-like" evidence="3">
    <location>
        <begin position="148"/>
        <end position="210"/>
    </location>
</feature>
<dbReference type="InterPro" id="IPR057670">
    <property type="entry name" value="SH3_retrovirus"/>
</dbReference>
<dbReference type="PANTHER" id="PTHR42648">
    <property type="entry name" value="TRANSPOSASE, PUTATIVE-RELATED"/>
    <property type="match status" value="1"/>
</dbReference>
<keyword evidence="1" id="KW-0645">Protease</keyword>
<sequence length="241" mass="27326">MVCHAKEETDKNLWFLDTGCSNHMCGNKSAFSTLDESFRDNVKFGDNSKVSVMGKGQVLVQTPGNTIQTISNVLFVPDLKTNLLSIGQFQEKGYEISMKGGLCQIHDAKLGLIAQVTISPMLAVQNMTPEEAWSGRRPDVSHFRIFGCIVYAHVPDEKRRKLDDKGEKCIFLGVSDYSKAYKMYNPNTKKIVINRDVICDEASTWKRTKGAQQQFSQILMKKMEKDNNLWKMCSNMFKMSK</sequence>
<dbReference type="PANTHER" id="PTHR42648:SF18">
    <property type="entry name" value="RETROTRANSPOSON, UNCLASSIFIED-LIKE PROTEIN"/>
    <property type="match status" value="1"/>
</dbReference>
<dbReference type="Pfam" id="PF22936">
    <property type="entry name" value="Pol_BBD"/>
    <property type="match status" value="1"/>
</dbReference>
<name>A0A6A6LC31_HEVBR</name>
<dbReference type="Pfam" id="PF25597">
    <property type="entry name" value="SH3_retrovirus"/>
    <property type="match status" value="1"/>
</dbReference>